<dbReference type="Proteomes" id="UP001500467">
    <property type="component" value="Unassembled WGS sequence"/>
</dbReference>
<gene>
    <name evidence="2" type="ORF">GCM10009675_13290</name>
</gene>
<feature type="region of interest" description="Disordered" evidence="1">
    <location>
        <begin position="70"/>
        <end position="103"/>
    </location>
</feature>
<evidence type="ECO:0000256" key="1">
    <source>
        <dbReference type="SAM" id="MobiDB-lite"/>
    </source>
</evidence>
<evidence type="ECO:0008006" key="4">
    <source>
        <dbReference type="Google" id="ProtNLM"/>
    </source>
</evidence>
<name>A0ABN1V845_9PSEU</name>
<evidence type="ECO:0000313" key="3">
    <source>
        <dbReference type="Proteomes" id="UP001500467"/>
    </source>
</evidence>
<organism evidence="2 3">
    <name type="scientific">Prauserella alba</name>
    <dbReference type="NCBI Taxonomy" id="176898"/>
    <lineage>
        <taxon>Bacteria</taxon>
        <taxon>Bacillati</taxon>
        <taxon>Actinomycetota</taxon>
        <taxon>Actinomycetes</taxon>
        <taxon>Pseudonocardiales</taxon>
        <taxon>Pseudonocardiaceae</taxon>
        <taxon>Prauserella</taxon>
    </lineage>
</organism>
<keyword evidence="3" id="KW-1185">Reference proteome</keyword>
<proteinExistence type="predicted"/>
<dbReference type="RefSeq" id="WP_253856572.1">
    <property type="nucleotide sequence ID" value="NZ_BAAALM010000005.1"/>
</dbReference>
<sequence>MSGYDVDPDELRAAARSIGTAVGKADDLKLEDVVGDKKAFGDDAVATALTEFCTTWQLAAGVLQDSGREAGQSLDGAATGYERADEQNTMGSAPGPGPQVPPM</sequence>
<comment type="caution">
    <text evidence="2">The sequence shown here is derived from an EMBL/GenBank/DDBJ whole genome shotgun (WGS) entry which is preliminary data.</text>
</comment>
<protein>
    <recommendedName>
        <fullName evidence="4">Excreted virulence factor EspC, type VII ESX diderm</fullName>
    </recommendedName>
</protein>
<reference evidence="2 3" key="1">
    <citation type="journal article" date="2019" name="Int. J. Syst. Evol. Microbiol.">
        <title>The Global Catalogue of Microorganisms (GCM) 10K type strain sequencing project: providing services to taxonomists for standard genome sequencing and annotation.</title>
        <authorList>
            <consortium name="The Broad Institute Genomics Platform"/>
            <consortium name="The Broad Institute Genome Sequencing Center for Infectious Disease"/>
            <person name="Wu L."/>
            <person name="Ma J."/>
        </authorList>
    </citation>
    <scope>NUCLEOTIDE SEQUENCE [LARGE SCALE GENOMIC DNA]</scope>
    <source>
        <strain evidence="2 3">JCM 13022</strain>
    </source>
</reference>
<evidence type="ECO:0000313" key="2">
    <source>
        <dbReference type="EMBL" id="GAA1198955.1"/>
    </source>
</evidence>
<dbReference type="EMBL" id="BAAALM010000005">
    <property type="protein sequence ID" value="GAA1198955.1"/>
    <property type="molecule type" value="Genomic_DNA"/>
</dbReference>
<accession>A0ABN1V845</accession>